<feature type="region of interest" description="Disordered" evidence="1">
    <location>
        <begin position="1"/>
        <end position="69"/>
    </location>
</feature>
<organism evidence="2 3">
    <name type="scientific">Saguinus oedipus</name>
    <name type="common">Cotton-top tamarin</name>
    <name type="synonym">Oedipomidas oedipus</name>
    <dbReference type="NCBI Taxonomy" id="9490"/>
    <lineage>
        <taxon>Eukaryota</taxon>
        <taxon>Metazoa</taxon>
        <taxon>Chordata</taxon>
        <taxon>Craniata</taxon>
        <taxon>Vertebrata</taxon>
        <taxon>Euteleostomi</taxon>
        <taxon>Mammalia</taxon>
        <taxon>Eutheria</taxon>
        <taxon>Euarchontoglires</taxon>
        <taxon>Primates</taxon>
        <taxon>Haplorrhini</taxon>
        <taxon>Platyrrhini</taxon>
        <taxon>Cebidae</taxon>
        <taxon>Callitrichinae</taxon>
        <taxon>Saguinus</taxon>
    </lineage>
</organism>
<feature type="region of interest" description="Disordered" evidence="1">
    <location>
        <begin position="134"/>
        <end position="179"/>
    </location>
</feature>
<feature type="compositionally biased region" description="Basic and acidic residues" evidence="1">
    <location>
        <begin position="50"/>
        <end position="63"/>
    </location>
</feature>
<gene>
    <name evidence="2" type="ORF">P7K49_033634</name>
</gene>
<feature type="region of interest" description="Disordered" evidence="1">
    <location>
        <begin position="254"/>
        <end position="307"/>
    </location>
</feature>
<accession>A0ABQ9TU80</accession>
<evidence type="ECO:0000313" key="2">
    <source>
        <dbReference type="EMBL" id="KAK2087727.1"/>
    </source>
</evidence>
<dbReference type="Proteomes" id="UP001266305">
    <property type="component" value="Unassembled WGS sequence"/>
</dbReference>
<feature type="compositionally biased region" description="Polar residues" evidence="1">
    <location>
        <begin position="134"/>
        <end position="146"/>
    </location>
</feature>
<evidence type="ECO:0000313" key="3">
    <source>
        <dbReference type="Proteomes" id="UP001266305"/>
    </source>
</evidence>
<dbReference type="EMBL" id="JASSZA010000019">
    <property type="protein sequence ID" value="KAK2087727.1"/>
    <property type="molecule type" value="Genomic_DNA"/>
</dbReference>
<protein>
    <submittedName>
        <fullName evidence="2">Uncharacterized protein</fullName>
    </submittedName>
</protein>
<keyword evidence="3" id="KW-1185">Reference proteome</keyword>
<evidence type="ECO:0000256" key="1">
    <source>
        <dbReference type="SAM" id="MobiDB-lite"/>
    </source>
</evidence>
<comment type="caution">
    <text evidence="2">The sequence shown here is derived from an EMBL/GenBank/DDBJ whole genome shotgun (WGS) entry which is preliminary data.</text>
</comment>
<name>A0ABQ9TU80_SAGOE</name>
<reference evidence="2 3" key="1">
    <citation type="submission" date="2023-05" db="EMBL/GenBank/DDBJ databases">
        <title>B98-5 Cell Line De Novo Hybrid Assembly: An Optical Mapping Approach.</title>
        <authorList>
            <person name="Kananen K."/>
            <person name="Auerbach J.A."/>
            <person name="Kautto E."/>
            <person name="Blachly J.S."/>
        </authorList>
    </citation>
    <scope>NUCLEOTIDE SEQUENCE [LARGE SCALE GENOMIC DNA]</scope>
    <source>
        <strain evidence="2">B95-8</strain>
        <tissue evidence="2">Cell line</tissue>
    </source>
</reference>
<proteinExistence type="predicted"/>
<sequence>MESYESPAGRGQAELEAREGEGAPGSPENSSNPSRLHQMPPRLLEGQAGGHDKAKLQSREATHPRTPWTGLKPGMLVPLTWLPSNLRRAWSSWTLLPGPEASTRCLRWSQTSPTALRTFLGSENLRTPSCVSAGTVTLSHTPTGTTRGDIPRQPQPSSRDPPRLPPGPARPSPALQEGPAPATYRLQEEMGQDSLDFLSPGRGLRSCSRQPADFSGSEWKRCWMRMGRRGCRHRCFGALAVPWRPRERLNLLHASAPSPTPRVSMCQRKGSEIAGSSSRPLERTPRSVCARVRPRAGSAGDSEELSAPEVLNRGRWNPGLKLSI</sequence>